<evidence type="ECO:0000256" key="1">
    <source>
        <dbReference type="SAM" id="Coils"/>
    </source>
</evidence>
<reference evidence="4" key="1">
    <citation type="journal article" date="2023" name="Proc. Natl. Acad. Sci. U.S.A.">
        <title>Genomic and structural basis for evolution of tropane alkaloid biosynthesis.</title>
        <authorList>
            <person name="Wanga Y.-J."/>
            <person name="Taina T."/>
            <person name="Yua J.-Y."/>
            <person name="Lia J."/>
            <person name="Xua B."/>
            <person name="Chenc J."/>
            <person name="D'Auriad J.C."/>
            <person name="Huanga J.-P."/>
            <person name="Huanga S.-X."/>
        </authorList>
    </citation>
    <scope>NUCLEOTIDE SEQUENCE [LARGE SCALE GENOMIC DNA]</scope>
    <source>
        <strain evidence="4">cv. KIB-2019</strain>
    </source>
</reference>
<proteinExistence type="predicted"/>
<feature type="compositionally biased region" description="Polar residues" evidence="2">
    <location>
        <begin position="334"/>
        <end position="349"/>
    </location>
</feature>
<dbReference type="EMBL" id="JAJAGQ010000006">
    <property type="protein sequence ID" value="KAJ8560906.1"/>
    <property type="molecule type" value="Genomic_DNA"/>
</dbReference>
<dbReference type="PANTHER" id="PTHR31008">
    <property type="entry name" value="COP1-INTERACTING PROTEIN-RELATED"/>
    <property type="match status" value="1"/>
</dbReference>
<name>A0A9Q1MIN8_9SOLA</name>
<keyword evidence="1" id="KW-0175">Coiled coil</keyword>
<accession>A0A9Q1MIN8</accession>
<evidence type="ECO:0000256" key="2">
    <source>
        <dbReference type="SAM" id="MobiDB-lite"/>
    </source>
</evidence>
<dbReference type="Proteomes" id="UP001152561">
    <property type="component" value="Unassembled WGS sequence"/>
</dbReference>
<feature type="region of interest" description="Disordered" evidence="2">
    <location>
        <begin position="272"/>
        <end position="402"/>
    </location>
</feature>
<protein>
    <submittedName>
        <fullName evidence="3">Uncharacterized protein</fullName>
    </submittedName>
</protein>
<dbReference type="OrthoDB" id="767933at2759"/>
<dbReference type="AlphaFoldDB" id="A0A9Q1MIN8"/>
<keyword evidence="4" id="KW-1185">Reference proteome</keyword>
<feature type="compositionally biased region" description="Polar residues" evidence="2">
    <location>
        <begin position="56"/>
        <end position="65"/>
    </location>
</feature>
<feature type="compositionally biased region" description="Polar residues" evidence="2">
    <location>
        <begin position="314"/>
        <end position="324"/>
    </location>
</feature>
<sequence>MKLKKQGAAAKQIRKAQGSRDESNSATSKVMSGKMFMEAQEGSKSFLTPPIGQVQRVRQSKGNQELNDELKMKANELERLFSEHKLRAPEDQSNSTRKSKASDMQGRQVAASSNRKPVVDNVVVQLSDNYMLNDSATNSDDIDRSAITPLTKEAVNQRDVLNMTCSEQSFSVGSRGKFYERYMQKRDAKLREEWNSKRDEKEAKLKALEDSLERSRADMKAKFAGSTDKDSAVSAARRHAERLHSFNSRSNLRRDQAGLLIESVGEDRSKNAQNKKLLPVKSFSSSTPRTSVVPAPRSDMKASSSTSGRRRFQSDNPLAQSVPNFSDIRKENTKSSSAVGKTTRSQSRNYTRDKSSSEGVSLVKEDKPRRSQSLRKSSANVGEFREASPLSSDGVVAPLRFDKDETDQSVSDKFLKSSDSKTFLIKGKEPVFSTRGGLTKGSSVVSKVEDNYKEYNDEVLEPEDTADRVQDIEGEEFENMTAEL</sequence>
<dbReference type="PANTHER" id="PTHR31008:SF39">
    <property type="entry name" value="COP1-INTERACTING PROTEIN 7"/>
    <property type="match status" value="1"/>
</dbReference>
<feature type="coiled-coil region" evidence="1">
    <location>
        <begin position="191"/>
        <end position="218"/>
    </location>
</feature>
<comment type="caution">
    <text evidence="3">The sequence shown here is derived from an EMBL/GenBank/DDBJ whole genome shotgun (WGS) entry which is preliminary data.</text>
</comment>
<organism evidence="3 4">
    <name type="scientific">Anisodus acutangulus</name>
    <dbReference type="NCBI Taxonomy" id="402998"/>
    <lineage>
        <taxon>Eukaryota</taxon>
        <taxon>Viridiplantae</taxon>
        <taxon>Streptophyta</taxon>
        <taxon>Embryophyta</taxon>
        <taxon>Tracheophyta</taxon>
        <taxon>Spermatophyta</taxon>
        <taxon>Magnoliopsida</taxon>
        <taxon>eudicotyledons</taxon>
        <taxon>Gunneridae</taxon>
        <taxon>Pentapetalae</taxon>
        <taxon>asterids</taxon>
        <taxon>lamiids</taxon>
        <taxon>Solanales</taxon>
        <taxon>Solanaceae</taxon>
        <taxon>Solanoideae</taxon>
        <taxon>Hyoscyameae</taxon>
        <taxon>Anisodus</taxon>
    </lineage>
</organism>
<evidence type="ECO:0000313" key="3">
    <source>
        <dbReference type="EMBL" id="KAJ8560906.1"/>
    </source>
</evidence>
<evidence type="ECO:0000313" key="4">
    <source>
        <dbReference type="Proteomes" id="UP001152561"/>
    </source>
</evidence>
<feature type="region of interest" description="Disordered" evidence="2">
    <location>
        <begin position="1"/>
        <end position="31"/>
    </location>
</feature>
<feature type="region of interest" description="Disordered" evidence="2">
    <location>
        <begin position="44"/>
        <end position="114"/>
    </location>
</feature>
<feature type="compositionally biased region" description="Basic and acidic residues" evidence="2">
    <location>
        <begin position="68"/>
        <end position="90"/>
    </location>
</feature>
<gene>
    <name evidence="3" type="ORF">K7X08_027096</name>
</gene>